<name>A0A2T2X4K2_9FIRM</name>
<dbReference type="Proteomes" id="UP000242972">
    <property type="component" value="Unassembled WGS sequence"/>
</dbReference>
<accession>A0A2T2X4K2</accession>
<dbReference type="AlphaFoldDB" id="A0A2T2X4K2"/>
<gene>
    <name evidence="1" type="ORF">C7B46_18645</name>
</gene>
<protein>
    <submittedName>
        <fullName evidence="1">Uncharacterized protein</fullName>
    </submittedName>
</protein>
<proteinExistence type="predicted"/>
<dbReference type="EMBL" id="PXYW01000089">
    <property type="protein sequence ID" value="PSR29425.1"/>
    <property type="molecule type" value="Genomic_DNA"/>
</dbReference>
<sequence>MPISISANTTPVRTLSPYNPVVAQALEWVKSRMTQALGAAGHGAYLAATALTSAAGWAIFLHGTARPYDVNNPAINQSSTSHPLVSFGRQAMTRIARSTAGQL</sequence>
<reference evidence="1 2" key="1">
    <citation type="journal article" date="2014" name="BMC Genomics">
        <title>Comparison of environmental and isolate Sulfobacillus genomes reveals diverse carbon, sulfur, nitrogen, and hydrogen metabolisms.</title>
        <authorList>
            <person name="Justice N.B."/>
            <person name="Norman A."/>
            <person name="Brown C.T."/>
            <person name="Singh A."/>
            <person name="Thomas B.C."/>
            <person name="Banfield J.F."/>
        </authorList>
    </citation>
    <scope>NUCLEOTIDE SEQUENCE [LARGE SCALE GENOMIC DNA]</scope>
    <source>
        <strain evidence="1">AMDSBA4</strain>
    </source>
</reference>
<evidence type="ECO:0000313" key="2">
    <source>
        <dbReference type="Proteomes" id="UP000242972"/>
    </source>
</evidence>
<organism evidence="1 2">
    <name type="scientific">Sulfobacillus benefaciens</name>
    <dbReference type="NCBI Taxonomy" id="453960"/>
    <lineage>
        <taxon>Bacteria</taxon>
        <taxon>Bacillati</taxon>
        <taxon>Bacillota</taxon>
        <taxon>Clostridia</taxon>
        <taxon>Eubacteriales</taxon>
        <taxon>Clostridiales Family XVII. Incertae Sedis</taxon>
        <taxon>Sulfobacillus</taxon>
    </lineage>
</organism>
<evidence type="ECO:0000313" key="1">
    <source>
        <dbReference type="EMBL" id="PSR29425.1"/>
    </source>
</evidence>
<comment type="caution">
    <text evidence="1">The sequence shown here is derived from an EMBL/GenBank/DDBJ whole genome shotgun (WGS) entry which is preliminary data.</text>
</comment>